<dbReference type="InterPro" id="IPR003886">
    <property type="entry name" value="NIDO_dom"/>
</dbReference>
<dbReference type="PANTHER" id="PTHR46160">
    <property type="entry name" value="ALPHA-TECTORIN-RELATED"/>
    <property type="match status" value="1"/>
</dbReference>
<accession>A0A673H465</accession>
<organism evidence="2 3">
    <name type="scientific">Sinocyclocheilus rhinocerous</name>
    <dbReference type="NCBI Taxonomy" id="307959"/>
    <lineage>
        <taxon>Eukaryota</taxon>
        <taxon>Metazoa</taxon>
        <taxon>Chordata</taxon>
        <taxon>Craniata</taxon>
        <taxon>Vertebrata</taxon>
        <taxon>Euteleostomi</taxon>
        <taxon>Actinopterygii</taxon>
        <taxon>Neopterygii</taxon>
        <taxon>Teleostei</taxon>
        <taxon>Ostariophysi</taxon>
        <taxon>Cypriniformes</taxon>
        <taxon>Cyprinidae</taxon>
        <taxon>Cyprininae</taxon>
        <taxon>Sinocyclocheilus</taxon>
    </lineage>
</organism>
<dbReference type="Pfam" id="PF06119">
    <property type="entry name" value="NIDO"/>
    <property type="match status" value="2"/>
</dbReference>
<evidence type="ECO:0000313" key="3">
    <source>
        <dbReference type="Proteomes" id="UP000472270"/>
    </source>
</evidence>
<feature type="domain" description="NIDO" evidence="1">
    <location>
        <begin position="60"/>
        <end position="193"/>
    </location>
</feature>
<name>A0A673H465_9TELE</name>
<dbReference type="Ensembl" id="ENSSRHT00000021175.1">
    <property type="protein sequence ID" value="ENSSRHP00000020525.1"/>
    <property type="gene ID" value="ENSSRHG00000010963.1"/>
</dbReference>
<proteinExistence type="predicted"/>
<evidence type="ECO:0000259" key="1">
    <source>
        <dbReference type="PROSITE" id="PS51220"/>
    </source>
</evidence>
<dbReference type="SMART" id="SM00539">
    <property type="entry name" value="NIDO"/>
    <property type="match status" value="2"/>
</dbReference>
<dbReference type="InterPro" id="IPR052749">
    <property type="entry name" value="Alpha-tectorin"/>
</dbReference>
<evidence type="ECO:0000313" key="2">
    <source>
        <dbReference type="Ensembl" id="ENSSRHP00000020525.1"/>
    </source>
</evidence>
<reference evidence="2" key="2">
    <citation type="submission" date="2025-09" db="UniProtKB">
        <authorList>
            <consortium name="Ensembl"/>
        </authorList>
    </citation>
    <scope>IDENTIFICATION</scope>
</reference>
<protein>
    <recommendedName>
        <fullName evidence="1">NIDO domain-containing protein</fullName>
    </recommendedName>
</protein>
<keyword evidence="3" id="KW-1185">Reference proteome</keyword>
<dbReference type="PANTHER" id="PTHR46160:SF9">
    <property type="entry name" value="PROTEIN PRY2-RELATED"/>
    <property type="match status" value="1"/>
</dbReference>
<feature type="domain" description="NIDO" evidence="1">
    <location>
        <begin position="252"/>
        <end position="360"/>
    </location>
</feature>
<dbReference type="GO" id="GO:0007160">
    <property type="term" value="P:cell-matrix adhesion"/>
    <property type="evidence" value="ECO:0007669"/>
    <property type="project" value="InterPro"/>
</dbReference>
<dbReference type="AlphaFoldDB" id="A0A673H465"/>
<reference evidence="2" key="1">
    <citation type="submission" date="2025-08" db="UniProtKB">
        <authorList>
            <consortium name="Ensembl"/>
        </authorList>
    </citation>
    <scope>IDENTIFICATION</scope>
</reference>
<dbReference type="PROSITE" id="PS51220">
    <property type="entry name" value="NIDO"/>
    <property type="match status" value="2"/>
</dbReference>
<dbReference type="Proteomes" id="UP000472270">
    <property type="component" value="Unassembled WGS sequence"/>
</dbReference>
<sequence length="360" mass="39376">IVNPISDDGSSEAIYLQQPFKYFGCTYNQIYVNNNGHLTFTEPLSAYVPYLNAGIDIIAGLWTDLDNRNGGTISYREDTNSAVLAQVTQAVNQYFPNVPFTATSAFVATWDSVPYISGGGVVTFQVVLVSNGDRSFILINYDDVAETARVWPAGYDTVDSVNSFTIPAASAPELSSSSNINVNGRWSFRVDVLANFLPFGDGDIVNPISDEGSSEAIYLQQSFKYFGRTYNQIYVNNNGHLTFTEPINIIAGLWTDLDNRNGGTISYREDTSSAVLAQVTQAANQYFPNVPFTTTSAFVATWDSVPYISGGGMVTFQVVLVSNGDRSFILINYGDVAETSQTWLVSVVKILTEFTNSTNE</sequence>